<reference evidence="1 2" key="1">
    <citation type="submission" date="2022-04" db="EMBL/GenBank/DDBJ databases">
        <title>Positive selection, recombination, and allopatry shape intraspecific diversity of widespread and dominant cyanobacteria.</title>
        <authorList>
            <person name="Wei J."/>
            <person name="Shu W."/>
            <person name="Hu C."/>
        </authorList>
    </citation>
    <scope>NUCLEOTIDE SEQUENCE [LARGE SCALE GENOMIC DNA]</scope>
    <source>
        <strain evidence="1 2">GB2-A5</strain>
    </source>
</reference>
<accession>A0ABV0JJ27</accession>
<protein>
    <submittedName>
        <fullName evidence="1">Uncharacterized protein</fullName>
    </submittedName>
</protein>
<gene>
    <name evidence="1" type="ORF">NDI37_02915</name>
</gene>
<evidence type="ECO:0000313" key="1">
    <source>
        <dbReference type="EMBL" id="MEP0863416.1"/>
    </source>
</evidence>
<keyword evidence="2" id="KW-1185">Reference proteome</keyword>
<organism evidence="1 2">
    <name type="scientific">Funiculus sociatus GB2-A5</name>
    <dbReference type="NCBI Taxonomy" id="2933946"/>
    <lineage>
        <taxon>Bacteria</taxon>
        <taxon>Bacillati</taxon>
        <taxon>Cyanobacteriota</taxon>
        <taxon>Cyanophyceae</taxon>
        <taxon>Coleofasciculales</taxon>
        <taxon>Coleofasciculaceae</taxon>
        <taxon>Funiculus</taxon>
    </lineage>
</organism>
<sequence length="48" mass="5058">MNYRLSTTDTTGVISAGANQYICKLSPGMSLKLDGILELLEGLGVNQA</sequence>
<evidence type="ECO:0000313" key="2">
    <source>
        <dbReference type="Proteomes" id="UP001442494"/>
    </source>
</evidence>
<name>A0ABV0JJ27_9CYAN</name>
<proteinExistence type="predicted"/>
<comment type="caution">
    <text evidence="1">The sequence shown here is derived from an EMBL/GenBank/DDBJ whole genome shotgun (WGS) entry which is preliminary data.</text>
</comment>
<dbReference type="EMBL" id="JAMPKK010000003">
    <property type="protein sequence ID" value="MEP0863416.1"/>
    <property type="molecule type" value="Genomic_DNA"/>
</dbReference>
<dbReference type="Proteomes" id="UP001442494">
    <property type="component" value="Unassembled WGS sequence"/>
</dbReference>